<dbReference type="GO" id="GO:0012505">
    <property type="term" value="C:endomembrane system"/>
    <property type="evidence" value="ECO:0007669"/>
    <property type="project" value="UniProtKB-SubCell"/>
</dbReference>
<dbReference type="InterPro" id="IPR007318">
    <property type="entry name" value="Phopholipid_MeTrfase"/>
</dbReference>
<dbReference type="OrthoDB" id="1655752at2"/>
<organism evidence="6 7">
    <name type="scientific">Desulfitobacterium metallireducens DSM 15288</name>
    <dbReference type="NCBI Taxonomy" id="871968"/>
    <lineage>
        <taxon>Bacteria</taxon>
        <taxon>Bacillati</taxon>
        <taxon>Bacillota</taxon>
        <taxon>Clostridia</taxon>
        <taxon>Eubacteriales</taxon>
        <taxon>Desulfitobacteriaceae</taxon>
        <taxon>Desulfitobacterium</taxon>
    </lineage>
</organism>
<name>W0E9W0_9FIRM</name>
<gene>
    <name evidence="6" type="ORF">DESME_02250</name>
</gene>
<dbReference type="GO" id="GO:0008168">
    <property type="term" value="F:methyltransferase activity"/>
    <property type="evidence" value="ECO:0007669"/>
    <property type="project" value="UniProtKB-KW"/>
</dbReference>
<comment type="subcellular location">
    <subcellularLocation>
        <location evidence="1">Endomembrane system</location>
        <topology evidence="1">Multi-pass membrane protein</topology>
    </subcellularLocation>
</comment>
<dbReference type="AlphaFoldDB" id="W0E9W0"/>
<dbReference type="GO" id="GO:0032259">
    <property type="term" value="P:methylation"/>
    <property type="evidence" value="ECO:0007669"/>
    <property type="project" value="UniProtKB-KW"/>
</dbReference>
<dbReference type="Gene3D" id="1.20.120.1630">
    <property type="match status" value="1"/>
</dbReference>
<dbReference type="HOGENOM" id="CLU_118031_0_0_9"/>
<dbReference type="Pfam" id="PF04191">
    <property type="entry name" value="PEMT"/>
    <property type="match status" value="1"/>
</dbReference>
<dbReference type="Proteomes" id="UP000010847">
    <property type="component" value="Chromosome"/>
</dbReference>
<keyword evidence="3 5" id="KW-1133">Transmembrane helix</keyword>
<evidence type="ECO:0000313" key="7">
    <source>
        <dbReference type="Proteomes" id="UP000010847"/>
    </source>
</evidence>
<evidence type="ECO:0000256" key="3">
    <source>
        <dbReference type="ARBA" id="ARBA00022989"/>
    </source>
</evidence>
<dbReference type="eggNOG" id="COG2020">
    <property type="taxonomic scope" value="Bacteria"/>
</dbReference>
<dbReference type="EMBL" id="CP007032">
    <property type="protein sequence ID" value="AHF06014.1"/>
    <property type="molecule type" value="Genomic_DNA"/>
</dbReference>
<reference evidence="6 7" key="1">
    <citation type="submission" date="2013-12" db="EMBL/GenBank/DDBJ databases">
        <authorList>
            <consortium name="DOE Joint Genome Institute"/>
            <person name="Smidt H."/>
            <person name="Huntemann M."/>
            <person name="Han J."/>
            <person name="Chen A."/>
            <person name="Kyrpides N."/>
            <person name="Mavromatis K."/>
            <person name="Markowitz V."/>
            <person name="Palaniappan K."/>
            <person name="Ivanova N."/>
            <person name="Schaumberg A."/>
            <person name="Pati A."/>
            <person name="Liolios K."/>
            <person name="Nordberg H.P."/>
            <person name="Cantor M.N."/>
            <person name="Hua S.X."/>
            <person name="Woyke T."/>
        </authorList>
    </citation>
    <scope>NUCLEOTIDE SEQUENCE [LARGE SCALE GENOMIC DNA]</scope>
    <source>
        <strain evidence="7">DSM 15288</strain>
    </source>
</reference>
<feature type="transmembrane region" description="Helical" evidence="5">
    <location>
        <begin position="37"/>
        <end position="58"/>
    </location>
</feature>
<protein>
    <submittedName>
        <fullName evidence="6">Protein-S-isoprenylcysteine methyltransferase</fullName>
    </submittedName>
</protein>
<proteinExistence type="predicted"/>
<keyword evidence="6" id="KW-0489">Methyltransferase</keyword>
<dbReference type="STRING" id="871968.DESME_02250"/>
<keyword evidence="6" id="KW-0808">Transferase</keyword>
<dbReference type="KEGG" id="dmt:DESME_02250"/>
<evidence type="ECO:0000256" key="2">
    <source>
        <dbReference type="ARBA" id="ARBA00022692"/>
    </source>
</evidence>
<keyword evidence="7" id="KW-1185">Reference proteome</keyword>
<keyword evidence="2 5" id="KW-0812">Transmembrane</keyword>
<sequence>METIIFQVIGVFVFVITTFMSGKLIRRNTNMDFVQKPIRVVHFCYWFFLVLPAWIEFVYPGYTRLDEVLNLETLPGKIPVLVLGIILFLIGMYYGLASSQLLAKIGRGAMAFKFSKNVVVSGVYDQLRNPMALGYYLMILGVGLMAHSTYFFFLNLFIIIPSHIFYIKYFEEFEVELRLGKSYIEYKQQTPFLIPKVFVKLTNRNKTL</sequence>
<evidence type="ECO:0000256" key="4">
    <source>
        <dbReference type="ARBA" id="ARBA00023136"/>
    </source>
</evidence>
<feature type="transmembrane region" description="Helical" evidence="5">
    <location>
        <begin position="135"/>
        <end position="160"/>
    </location>
</feature>
<keyword evidence="4 5" id="KW-0472">Membrane</keyword>
<evidence type="ECO:0000313" key="6">
    <source>
        <dbReference type="EMBL" id="AHF06014.1"/>
    </source>
</evidence>
<evidence type="ECO:0000256" key="5">
    <source>
        <dbReference type="SAM" id="Phobius"/>
    </source>
</evidence>
<feature type="transmembrane region" description="Helical" evidence="5">
    <location>
        <begin position="78"/>
        <end position="97"/>
    </location>
</feature>
<feature type="transmembrane region" description="Helical" evidence="5">
    <location>
        <begin position="6"/>
        <end position="25"/>
    </location>
</feature>
<evidence type="ECO:0000256" key="1">
    <source>
        <dbReference type="ARBA" id="ARBA00004127"/>
    </source>
</evidence>
<accession>W0E9W0</accession>